<name>A0AAV0VPF7_9HEMI</name>
<keyword evidence="2" id="KW-1185">Reference proteome</keyword>
<protein>
    <submittedName>
        <fullName evidence="1">Uncharacterized protein</fullName>
    </submittedName>
</protein>
<gene>
    <name evidence="1" type="ORF">MEUPH1_LOCUS846</name>
</gene>
<dbReference type="Proteomes" id="UP001160148">
    <property type="component" value="Unassembled WGS sequence"/>
</dbReference>
<dbReference type="AlphaFoldDB" id="A0AAV0VPF7"/>
<accession>A0AAV0VPF7</accession>
<evidence type="ECO:0000313" key="2">
    <source>
        <dbReference type="Proteomes" id="UP001160148"/>
    </source>
</evidence>
<sequence length="164" mass="18494">MSFRCGIPIIRQECAAVAAEGHLCRARLVCVRCVRTPCLCRLRALLLLLLLSIGIRCFQTIRSFDDIFNPTPSHLPNRPEKANTLNTCKNILLMRDSDLDRADRHMRVTTAVSDRVLFTPITASRETTTKTSIVVQQHVILLCCPYRSDLIRSPIMTSITSPEN</sequence>
<dbReference type="EMBL" id="CARXXK010000001">
    <property type="protein sequence ID" value="CAI6343606.1"/>
    <property type="molecule type" value="Genomic_DNA"/>
</dbReference>
<comment type="caution">
    <text evidence="1">The sequence shown here is derived from an EMBL/GenBank/DDBJ whole genome shotgun (WGS) entry which is preliminary data.</text>
</comment>
<organism evidence="1 2">
    <name type="scientific">Macrosiphum euphorbiae</name>
    <name type="common">potato aphid</name>
    <dbReference type="NCBI Taxonomy" id="13131"/>
    <lineage>
        <taxon>Eukaryota</taxon>
        <taxon>Metazoa</taxon>
        <taxon>Ecdysozoa</taxon>
        <taxon>Arthropoda</taxon>
        <taxon>Hexapoda</taxon>
        <taxon>Insecta</taxon>
        <taxon>Pterygota</taxon>
        <taxon>Neoptera</taxon>
        <taxon>Paraneoptera</taxon>
        <taxon>Hemiptera</taxon>
        <taxon>Sternorrhyncha</taxon>
        <taxon>Aphidomorpha</taxon>
        <taxon>Aphidoidea</taxon>
        <taxon>Aphididae</taxon>
        <taxon>Macrosiphini</taxon>
        <taxon>Macrosiphum</taxon>
    </lineage>
</organism>
<proteinExistence type="predicted"/>
<evidence type="ECO:0000313" key="1">
    <source>
        <dbReference type="EMBL" id="CAI6343606.1"/>
    </source>
</evidence>
<reference evidence="1 2" key="1">
    <citation type="submission" date="2023-01" db="EMBL/GenBank/DDBJ databases">
        <authorList>
            <person name="Whitehead M."/>
        </authorList>
    </citation>
    <scope>NUCLEOTIDE SEQUENCE [LARGE SCALE GENOMIC DNA]</scope>
</reference>